<dbReference type="AlphaFoldDB" id="A0A177W9U9"/>
<dbReference type="VEuPathDB" id="FungiDB:BDEG_20690"/>
<evidence type="ECO:0000313" key="2">
    <source>
        <dbReference type="Proteomes" id="UP000077115"/>
    </source>
</evidence>
<accession>A0A177W9U9</accession>
<sequence>MTATMPIKPPAFIPPCVYPTAHPYSAFTAVPHKLRRERHLCLQELMMLEQPWLLLQDQHNSCAVPGEPSSLDSTQPAAYRNNGIYTDNIDRQRAMLNQRQHIRMDIVAKGSAIDRLFASSDWISTKQEPPESITRLMQLRPDMLSARFSHKDLHTLELIAQVRMNALAISSE</sequence>
<organism evidence="1 2">
    <name type="scientific">Batrachochytrium dendrobatidis (strain JEL423)</name>
    <dbReference type="NCBI Taxonomy" id="403673"/>
    <lineage>
        <taxon>Eukaryota</taxon>
        <taxon>Fungi</taxon>
        <taxon>Fungi incertae sedis</taxon>
        <taxon>Chytridiomycota</taxon>
        <taxon>Chytridiomycota incertae sedis</taxon>
        <taxon>Chytridiomycetes</taxon>
        <taxon>Rhizophydiales</taxon>
        <taxon>Rhizophydiales incertae sedis</taxon>
        <taxon>Batrachochytrium</taxon>
    </lineage>
</organism>
<proteinExistence type="predicted"/>
<name>A0A177W9U9_BATDL</name>
<dbReference type="Proteomes" id="UP000077115">
    <property type="component" value="Unassembled WGS sequence"/>
</dbReference>
<reference evidence="1 2" key="2">
    <citation type="submission" date="2016-05" db="EMBL/GenBank/DDBJ databases">
        <title>Lineage-specific infection strategies underlie the spectrum of fungal disease in amphibians.</title>
        <authorList>
            <person name="Cuomo C.A."/>
            <person name="Farrer R.A."/>
            <person name="James T."/>
            <person name="Longcore J."/>
            <person name="Birren B."/>
        </authorList>
    </citation>
    <scope>NUCLEOTIDE SEQUENCE [LARGE SCALE GENOMIC DNA]</scope>
    <source>
        <strain evidence="1 2">JEL423</strain>
    </source>
</reference>
<dbReference type="EMBL" id="DS022300">
    <property type="protein sequence ID" value="OAJ36525.1"/>
    <property type="molecule type" value="Genomic_DNA"/>
</dbReference>
<protein>
    <submittedName>
        <fullName evidence="1">Uncharacterized protein</fullName>
    </submittedName>
</protein>
<evidence type="ECO:0000313" key="1">
    <source>
        <dbReference type="EMBL" id="OAJ36525.1"/>
    </source>
</evidence>
<reference evidence="1 2" key="1">
    <citation type="submission" date="2006-10" db="EMBL/GenBank/DDBJ databases">
        <title>The Genome Sequence of Batrachochytrium dendrobatidis JEL423.</title>
        <authorList>
            <consortium name="The Broad Institute Genome Sequencing Platform"/>
            <person name="Birren B."/>
            <person name="Lander E."/>
            <person name="Galagan J."/>
            <person name="Cuomo C."/>
            <person name="Devon K."/>
            <person name="Jaffe D."/>
            <person name="Butler J."/>
            <person name="Alvarez P."/>
            <person name="Gnerre S."/>
            <person name="Grabherr M."/>
            <person name="Kleber M."/>
            <person name="Mauceli E."/>
            <person name="Brockman W."/>
            <person name="Young S."/>
            <person name="LaButti K."/>
            <person name="Sykes S."/>
            <person name="DeCaprio D."/>
            <person name="Crawford M."/>
            <person name="Koehrsen M."/>
            <person name="Engels R."/>
            <person name="Montgomery P."/>
            <person name="Pearson M."/>
            <person name="Howarth C."/>
            <person name="Larson L."/>
            <person name="White J."/>
            <person name="O'Leary S."/>
            <person name="Kodira C."/>
            <person name="Zeng Q."/>
            <person name="Yandava C."/>
            <person name="Alvarado L."/>
            <person name="Longcore J."/>
            <person name="James T."/>
        </authorList>
    </citation>
    <scope>NUCLEOTIDE SEQUENCE [LARGE SCALE GENOMIC DNA]</scope>
    <source>
        <strain evidence="1 2">JEL423</strain>
    </source>
</reference>
<gene>
    <name evidence="1" type="ORF">BDEG_20690</name>
</gene>